<dbReference type="PROSITE" id="PS50156">
    <property type="entry name" value="SSD"/>
    <property type="match status" value="1"/>
</dbReference>
<evidence type="ECO:0000256" key="2">
    <source>
        <dbReference type="ARBA" id="ARBA00022475"/>
    </source>
</evidence>
<reference evidence="9 10" key="1">
    <citation type="submission" date="2019-04" db="EMBL/GenBank/DDBJ databases">
        <title>Bacillus caeni sp. nov., a bacterium isolated from mangrove sediment.</title>
        <authorList>
            <person name="Huang H."/>
            <person name="Mo K."/>
            <person name="Hu Y."/>
        </authorList>
    </citation>
    <scope>NUCLEOTIDE SEQUENCE [LARGE SCALE GENOMIC DNA]</scope>
    <source>
        <strain evidence="9 10">HB172195</strain>
    </source>
</reference>
<dbReference type="RefSeq" id="WP_138124762.1">
    <property type="nucleotide sequence ID" value="NZ_SWLG01000004.1"/>
</dbReference>
<evidence type="ECO:0000256" key="3">
    <source>
        <dbReference type="ARBA" id="ARBA00022692"/>
    </source>
</evidence>
<feature type="transmembrane region" description="Helical" evidence="7">
    <location>
        <begin position="223"/>
        <end position="245"/>
    </location>
</feature>
<evidence type="ECO:0000313" key="9">
    <source>
        <dbReference type="EMBL" id="TLS38285.1"/>
    </source>
</evidence>
<comment type="subcellular location">
    <subcellularLocation>
        <location evidence="1">Cell membrane</location>
        <topology evidence="1">Multi-pass membrane protein</topology>
    </subcellularLocation>
</comment>
<feature type="transmembrane region" description="Helical" evidence="7">
    <location>
        <begin position="271"/>
        <end position="291"/>
    </location>
</feature>
<dbReference type="InterPro" id="IPR050545">
    <property type="entry name" value="Mycobact_MmpL"/>
</dbReference>
<feature type="transmembrane region" description="Helical" evidence="7">
    <location>
        <begin position="345"/>
        <end position="370"/>
    </location>
</feature>
<feature type="transmembrane region" description="Helical" evidence="7">
    <location>
        <begin position="563"/>
        <end position="584"/>
    </location>
</feature>
<feature type="domain" description="SSD" evidence="8">
    <location>
        <begin position="198"/>
        <end position="322"/>
    </location>
</feature>
<protein>
    <submittedName>
        <fullName evidence="9">MMPL family transporter</fullName>
    </submittedName>
</protein>
<evidence type="ECO:0000256" key="6">
    <source>
        <dbReference type="SAM" id="Coils"/>
    </source>
</evidence>
<dbReference type="InterPro" id="IPR000731">
    <property type="entry name" value="SSD"/>
</dbReference>
<dbReference type="EMBL" id="SWLG01000004">
    <property type="protein sequence ID" value="TLS38285.1"/>
    <property type="molecule type" value="Genomic_DNA"/>
</dbReference>
<feature type="transmembrane region" description="Helical" evidence="7">
    <location>
        <begin position="596"/>
        <end position="618"/>
    </location>
</feature>
<feature type="transmembrane region" description="Helical" evidence="7">
    <location>
        <begin position="673"/>
        <end position="692"/>
    </location>
</feature>
<evidence type="ECO:0000313" key="10">
    <source>
        <dbReference type="Proteomes" id="UP000308230"/>
    </source>
</evidence>
<keyword evidence="5 7" id="KW-0472">Membrane</keyword>
<feature type="transmembrane region" description="Helical" evidence="7">
    <location>
        <begin position="537"/>
        <end position="556"/>
    </location>
</feature>
<keyword evidence="10" id="KW-1185">Reference proteome</keyword>
<proteinExistence type="predicted"/>
<keyword evidence="3 7" id="KW-0812">Transmembrane</keyword>
<feature type="transmembrane region" description="Helical" evidence="7">
    <location>
        <begin position="297"/>
        <end position="324"/>
    </location>
</feature>
<dbReference type="AlphaFoldDB" id="A0A5R9FFD6"/>
<feature type="coiled-coil region" evidence="6">
    <location>
        <begin position="120"/>
        <end position="147"/>
    </location>
</feature>
<organism evidence="9 10">
    <name type="scientific">Exobacillus caeni</name>
    <dbReference type="NCBI Taxonomy" id="2574798"/>
    <lineage>
        <taxon>Bacteria</taxon>
        <taxon>Bacillati</taxon>
        <taxon>Bacillota</taxon>
        <taxon>Bacilli</taxon>
        <taxon>Bacillales</taxon>
        <taxon>Guptibacillaceae</taxon>
        <taxon>Exobacillus</taxon>
    </lineage>
</organism>
<name>A0A5R9FFD6_9BACL</name>
<dbReference type="Proteomes" id="UP000308230">
    <property type="component" value="Unassembled WGS sequence"/>
</dbReference>
<keyword evidence="4 7" id="KW-1133">Transmembrane helix</keyword>
<evidence type="ECO:0000256" key="1">
    <source>
        <dbReference type="ARBA" id="ARBA00004651"/>
    </source>
</evidence>
<accession>A0A5R9FFD6</accession>
<feature type="transmembrane region" description="Helical" evidence="7">
    <location>
        <begin position="14"/>
        <end position="31"/>
    </location>
</feature>
<evidence type="ECO:0000259" key="8">
    <source>
        <dbReference type="PROSITE" id="PS50156"/>
    </source>
</evidence>
<dbReference type="PANTHER" id="PTHR33406">
    <property type="entry name" value="MEMBRANE PROTEIN MJ1562-RELATED"/>
    <property type="match status" value="1"/>
</dbReference>
<dbReference type="OrthoDB" id="7051771at2"/>
<dbReference type="InterPro" id="IPR004869">
    <property type="entry name" value="MMPL_dom"/>
</dbReference>
<evidence type="ECO:0000256" key="4">
    <source>
        <dbReference type="ARBA" id="ARBA00022989"/>
    </source>
</evidence>
<dbReference type="Pfam" id="PF03176">
    <property type="entry name" value="MMPL"/>
    <property type="match status" value="2"/>
</dbReference>
<dbReference type="SUPFAM" id="SSF82866">
    <property type="entry name" value="Multidrug efflux transporter AcrB transmembrane domain"/>
    <property type="match status" value="2"/>
</dbReference>
<comment type="caution">
    <text evidence="9">The sequence shown here is derived from an EMBL/GenBank/DDBJ whole genome shotgun (WGS) entry which is preliminary data.</text>
</comment>
<dbReference type="Gene3D" id="1.20.1640.10">
    <property type="entry name" value="Multidrug efflux transporter AcrB transmembrane domain"/>
    <property type="match status" value="2"/>
</dbReference>
<dbReference type="PANTHER" id="PTHR33406:SF13">
    <property type="entry name" value="MEMBRANE PROTEIN YDFJ"/>
    <property type="match status" value="1"/>
</dbReference>
<evidence type="ECO:0000256" key="7">
    <source>
        <dbReference type="SAM" id="Phobius"/>
    </source>
</evidence>
<feature type="transmembrane region" description="Helical" evidence="7">
    <location>
        <begin position="647"/>
        <end position="667"/>
    </location>
</feature>
<keyword evidence="6" id="KW-0175">Coiled coil</keyword>
<feature type="transmembrane region" description="Helical" evidence="7">
    <location>
        <begin position="179"/>
        <end position="203"/>
    </location>
</feature>
<dbReference type="GO" id="GO:0005886">
    <property type="term" value="C:plasma membrane"/>
    <property type="evidence" value="ECO:0007669"/>
    <property type="project" value="UniProtKB-SubCell"/>
</dbReference>
<sequence length="721" mass="79537">MRSFGEFTYRYRKYILVLWVLIVVGLGFAAFKLPGILSGSGFETEGSFSDVEKILQEDFDIPESSLILVFEKRNEEVSKNTFTSFIGDTLNEFKDMDNLASISSPLENKEMVKGDKAYAIVSFDRDLDGMKRTIDEARKELKDSDEMIVGLTGVPVIVEDMNKASQEDLKRAEMIGLPIALVILLFAFGGLVAAAIPLITGFVSVLSTMGLLYIFGKDLGMSIFLLNVVPMIGIALGIDFALLFVNRFREELENNSVKDAVVTTVATSGRAIIFSGLCVILGMAGMLLIQIDLFQTVAIGGMGVVVLSVLAANTFLPALLGVLGPGVNKLMILKKKKEGQGGWRVFATFVMKHPIVMSTIAFVVLIIGILPIPNMNLIIPEADSLPPHYETRVAYETFQDTFREEDTSEVPVVVQLNEGVSDRGELEKLSDMIDKMEKDKIVENVESIFSASGDLNAEQFAQMMDSPETKEKLKPVLERLTGDDQTLLTVKLNADGNSEKAKDWVREWQDKDTELEILLGGQPKFNQEIFDEIYEKMPYGLALILLSTYVILFLAFRSVLIPLKAIIMNVISLSATFGILVWLFQGGHLGLPESSIGLMIPVFTFGIVFGLSMDYEVFLISRMHEMYLESGDNDSATLEGLISTSKIITSAALIMIVVTGAFAFTGVTPVKQMGVSIALAIFIDATLVRMVLVPSLMKLLGDWNWWAPKGLKSRKKNVYSH</sequence>
<gene>
    <name evidence="9" type="ORF">FCL54_07090</name>
</gene>
<evidence type="ECO:0000256" key="5">
    <source>
        <dbReference type="ARBA" id="ARBA00023136"/>
    </source>
</evidence>
<keyword evidence="2" id="KW-1003">Cell membrane</keyword>